<evidence type="ECO:0000256" key="2">
    <source>
        <dbReference type="SAM" id="Phobius"/>
    </source>
</evidence>
<feature type="transmembrane region" description="Helical" evidence="2">
    <location>
        <begin position="191"/>
        <end position="212"/>
    </location>
</feature>
<protein>
    <submittedName>
        <fullName evidence="3">Uncharacterized protein</fullName>
    </submittedName>
</protein>
<reference evidence="3" key="1">
    <citation type="submission" date="2022-10" db="EMBL/GenBank/DDBJ databases">
        <title>The complete genomes of actinobacterial strains from the NBC collection.</title>
        <authorList>
            <person name="Joergensen T.S."/>
            <person name="Alvarez Arevalo M."/>
            <person name="Sterndorff E.B."/>
            <person name="Faurdal D."/>
            <person name="Vuksanovic O."/>
            <person name="Mourched A.-S."/>
            <person name="Charusanti P."/>
            <person name="Shaw S."/>
            <person name="Blin K."/>
            <person name="Weber T."/>
        </authorList>
    </citation>
    <scope>NUCLEOTIDE SEQUENCE</scope>
    <source>
        <strain evidence="3">NBC_00254</strain>
    </source>
</reference>
<evidence type="ECO:0000313" key="4">
    <source>
        <dbReference type="Proteomes" id="UP001432011"/>
    </source>
</evidence>
<organism evidence="3 4">
    <name type="scientific">Microbispora hainanensis</name>
    <dbReference type="NCBI Taxonomy" id="568844"/>
    <lineage>
        <taxon>Bacteria</taxon>
        <taxon>Bacillati</taxon>
        <taxon>Actinomycetota</taxon>
        <taxon>Actinomycetes</taxon>
        <taxon>Streptosporangiales</taxon>
        <taxon>Streptosporangiaceae</taxon>
        <taxon>Microbispora</taxon>
    </lineage>
</organism>
<proteinExistence type="predicted"/>
<feature type="compositionally biased region" description="Basic and acidic residues" evidence="1">
    <location>
        <begin position="14"/>
        <end position="23"/>
    </location>
</feature>
<dbReference type="RefSeq" id="WP_147943696.1">
    <property type="nucleotide sequence ID" value="NZ_CP108085.1"/>
</dbReference>
<gene>
    <name evidence="3" type="ORF">OG913_22390</name>
</gene>
<feature type="compositionally biased region" description="Low complexity" evidence="1">
    <location>
        <begin position="138"/>
        <end position="151"/>
    </location>
</feature>
<sequence length="423" mass="45550">MGYPGDQQPPPPHHPPDPRRRDLPPYSGGDDAPLAGRRDAPPYGGGQPPYQREPSPYAREQSPYERERSPYAREQAPYQGHPQQGHPQQAYQQQGYQQQPEQPPYAGAYEQEGPQRAEELASGPYAAPTGPYASSTDPYASPSGAYAASSGGQAGGADADARRQRAASRMPPPPEPVWDPDAKGPWWRRPWALGLALLLMIGALFTGLWYAARNEKPPVAAPTPTVRPTKPLVSEGPPGKFGYTASRTTDKTPLSLRELFAKGKFVKNKRSYVRTAYRKEKKCADGVTGDKITKALKAGACTQLLRASFADSKGVVIGTVGVANLKTSATAKKVASAGGGGERKDYLKPLPGKDEATKHLGTGEAYAGGWTHGHYAVLLWFQFKDGHKPAKNELKRLYQAAVDVTDATVFPALDTRSLNGGPS</sequence>
<name>A0ABZ1SIS1_9ACTN</name>
<dbReference type="EMBL" id="CP108085">
    <property type="protein sequence ID" value="WUP72184.1"/>
    <property type="molecule type" value="Genomic_DNA"/>
</dbReference>
<accession>A0ABZ1SIS1</accession>
<keyword evidence="2" id="KW-1133">Transmembrane helix</keyword>
<keyword evidence="2" id="KW-0472">Membrane</keyword>
<feature type="compositionally biased region" description="Low complexity" evidence="1">
    <location>
        <begin position="75"/>
        <end position="108"/>
    </location>
</feature>
<dbReference type="Proteomes" id="UP001432011">
    <property type="component" value="Chromosome"/>
</dbReference>
<keyword evidence="2" id="KW-0812">Transmembrane</keyword>
<feature type="compositionally biased region" description="Basic and acidic residues" evidence="1">
    <location>
        <begin position="62"/>
        <end position="71"/>
    </location>
</feature>
<evidence type="ECO:0000256" key="1">
    <source>
        <dbReference type="SAM" id="MobiDB-lite"/>
    </source>
</evidence>
<feature type="compositionally biased region" description="Low complexity" evidence="1">
    <location>
        <begin position="222"/>
        <end position="231"/>
    </location>
</feature>
<evidence type="ECO:0000313" key="3">
    <source>
        <dbReference type="EMBL" id="WUP72184.1"/>
    </source>
</evidence>
<feature type="region of interest" description="Disordered" evidence="1">
    <location>
        <begin position="1"/>
        <end position="181"/>
    </location>
</feature>
<keyword evidence="4" id="KW-1185">Reference proteome</keyword>
<feature type="region of interest" description="Disordered" evidence="1">
    <location>
        <begin position="219"/>
        <end position="247"/>
    </location>
</feature>